<evidence type="ECO:0000256" key="1">
    <source>
        <dbReference type="SAM" id="MobiDB-lite"/>
    </source>
</evidence>
<name>A0A919BY68_STRFL</name>
<dbReference type="AlphaFoldDB" id="A0A919BY68"/>
<accession>A0A919BY68</accession>
<reference evidence="2" key="2">
    <citation type="submission" date="2020-09" db="EMBL/GenBank/DDBJ databases">
        <authorList>
            <person name="Sun Q."/>
            <person name="Ohkuma M."/>
        </authorList>
    </citation>
    <scope>NUCLEOTIDE SEQUENCE</scope>
    <source>
        <strain evidence="2">JCM 4122</strain>
    </source>
</reference>
<proteinExistence type="predicted"/>
<gene>
    <name evidence="2" type="ORF">GCM10017667_77780</name>
</gene>
<organism evidence="2 3">
    <name type="scientific">Streptomyces filamentosus</name>
    <name type="common">Streptomyces roseosporus</name>
    <dbReference type="NCBI Taxonomy" id="67294"/>
    <lineage>
        <taxon>Bacteria</taxon>
        <taxon>Bacillati</taxon>
        <taxon>Actinomycetota</taxon>
        <taxon>Actinomycetes</taxon>
        <taxon>Kitasatosporales</taxon>
        <taxon>Streptomycetaceae</taxon>
        <taxon>Streptomyces</taxon>
    </lineage>
</organism>
<sequence length="161" mass="16633">MLRPEVGEGRAAGVVGVLHPAHGLRDATGAEVHGRHRLGPRPRLAQETHELARPEPVGLRRPPRHVEPARPVLHRPDAVLPAVPGDDVAARVAHRRDAELPDQAEDVGAEAVRVGGGAARLVDAGADAAPQVLDEGTEEAGVDGADGELWIEGEAGGVLGG</sequence>
<comment type="caution">
    <text evidence="2">The sequence shown here is derived from an EMBL/GenBank/DDBJ whole genome shotgun (WGS) entry which is preliminary data.</text>
</comment>
<feature type="compositionally biased region" description="Basic and acidic residues" evidence="1">
    <location>
        <begin position="44"/>
        <end position="53"/>
    </location>
</feature>
<evidence type="ECO:0000313" key="2">
    <source>
        <dbReference type="EMBL" id="GHG28898.1"/>
    </source>
</evidence>
<dbReference type="EMBL" id="BNBE01000004">
    <property type="protein sequence ID" value="GHG28898.1"/>
    <property type="molecule type" value="Genomic_DNA"/>
</dbReference>
<evidence type="ECO:0000313" key="3">
    <source>
        <dbReference type="Proteomes" id="UP000632849"/>
    </source>
</evidence>
<dbReference type="Proteomes" id="UP000632849">
    <property type="component" value="Unassembled WGS sequence"/>
</dbReference>
<feature type="region of interest" description="Disordered" evidence="1">
    <location>
        <begin position="40"/>
        <end position="81"/>
    </location>
</feature>
<keyword evidence="3" id="KW-1185">Reference proteome</keyword>
<reference evidence="2" key="1">
    <citation type="journal article" date="2014" name="Int. J. Syst. Evol. Microbiol.">
        <title>Complete genome sequence of Corynebacterium casei LMG S-19264T (=DSM 44701T), isolated from a smear-ripened cheese.</title>
        <authorList>
            <consortium name="US DOE Joint Genome Institute (JGI-PGF)"/>
            <person name="Walter F."/>
            <person name="Albersmeier A."/>
            <person name="Kalinowski J."/>
            <person name="Ruckert C."/>
        </authorList>
    </citation>
    <scope>NUCLEOTIDE SEQUENCE</scope>
    <source>
        <strain evidence="2">JCM 4122</strain>
    </source>
</reference>
<protein>
    <submittedName>
        <fullName evidence="2">Uncharacterized protein</fullName>
    </submittedName>
</protein>